<keyword evidence="5" id="KW-0413">Isomerase</keyword>
<dbReference type="InterPro" id="IPR014748">
    <property type="entry name" value="Enoyl-CoA_hydra_C"/>
</dbReference>
<dbReference type="EMBL" id="SAWY01000007">
    <property type="protein sequence ID" value="TPH17843.1"/>
    <property type="molecule type" value="Genomic_DNA"/>
</dbReference>
<dbReference type="Gene3D" id="1.10.12.10">
    <property type="entry name" value="Lyase 2-enoyl-coa Hydratase, Chain A, domain 2"/>
    <property type="match status" value="1"/>
</dbReference>
<dbReference type="RefSeq" id="WP_140602249.1">
    <property type="nucleotide sequence ID" value="NZ_SAWY01000007.1"/>
</dbReference>
<dbReference type="SUPFAM" id="SSF52096">
    <property type="entry name" value="ClpP/crotonase"/>
    <property type="match status" value="1"/>
</dbReference>
<evidence type="ECO:0000256" key="6">
    <source>
        <dbReference type="RuleBase" id="RU003707"/>
    </source>
</evidence>
<dbReference type="UniPathway" id="UPA00659"/>
<keyword evidence="8" id="KW-1185">Reference proteome</keyword>
<evidence type="ECO:0000313" key="7">
    <source>
        <dbReference type="EMBL" id="TPH17843.1"/>
    </source>
</evidence>
<comment type="pathway">
    <text evidence="1">Lipid metabolism; fatty acid beta-oxidation.</text>
</comment>
<evidence type="ECO:0000256" key="5">
    <source>
        <dbReference type="ARBA" id="ARBA00023235"/>
    </source>
</evidence>
<gene>
    <name evidence="7" type="ORF">EPA86_04660</name>
</gene>
<dbReference type="GO" id="GO:0006635">
    <property type="term" value="P:fatty acid beta-oxidation"/>
    <property type="evidence" value="ECO:0007669"/>
    <property type="project" value="UniProtKB-UniPathway"/>
</dbReference>
<dbReference type="Gene3D" id="3.90.226.10">
    <property type="entry name" value="2-enoyl-CoA Hydratase, Chain A, domain 1"/>
    <property type="match status" value="1"/>
</dbReference>
<name>A0A502L711_9GAMM</name>
<evidence type="ECO:0000256" key="1">
    <source>
        <dbReference type="ARBA" id="ARBA00005005"/>
    </source>
</evidence>
<keyword evidence="4" id="KW-0443">Lipid metabolism</keyword>
<evidence type="ECO:0000256" key="4">
    <source>
        <dbReference type="ARBA" id="ARBA00023098"/>
    </source>
</evidence>
<dbReference type="Proteomes" id="UP000315303">
    <property type="component" value="Unassembled WGS sequence"/>
</dbReference>
<dbReference type="GO" id="GO:0016853">
    <property type="term" value="F:isomerase activity"/>
    <property type="evidence" value="ECO:0007669"/>
    <property type="project" value="UniProtKB-KW"/>
</dbReference>
<reference evidence="7 8" key="1">
    <citation type="submission" date="2019-01" db="EMBL/GenBank/DDBJ databases">
        <title>Litorilituus lipolytica sp. nov., isolated from intertidal sand of the Yellow Sea in China.</title>
        <authorList>
            <person name="Liu A."/>
        </authorList>
    </citation>
    <scope>NUCLEOTIDE SEQUENCE [LARGE SCALE GENOMIC DNA]</scope>
    <source>
        <strain evidence="7 8">RZ04</strain>
    </source>
</reference>
<evidence type="ECO:0000256" key="2">
    <source>
        <dbReference type="ARBA" id="ARBA00005254"/>
    </source>
</evidence>
<evidence type="ECO:0000256" key="3">
    <source>
        <dbReference type="ARBA" id="ARBA00022832"/>
    </source>
</evidence>
<dbReference type="AlphaFoldDB" id="A0A502L711"/>
<dbReference type="PANTHER" id="PTHR43149:SF1">
    <property type="entry name" value="DELTA(3,5)-DELTA(2,4)-DIENOYL-COA ISOMERASE, MITOCHONDRIAL"/>
    <property type="match status" value="1"/>
</dbReference>
<comment type="caution">
    <text evidence="7">The sequence shown here is derived from an EMBL/GenBank/DDBJ whole genome shotgun (WGS) entry which is preliminary data.</text>
</comment>
<dbReference type="PANTHER" id="PTHR43149">
    <property type="entry name" value="ENOYL-COA HYDRATASE"/>
    <property type="match status" value="1"/>
</dbReference>
<organism evidence="7 8">
    <name type="scientific">Litorilituus lipolyticus</name>
    <dbReference type="NCBI Taxonomy" id="2491017"/>
    <lineage>
        <taxon>Bacteria</taxon>
        <taxon>Pseudomonadati</taxon>
        <taxon>Pseudomonadota</taxon>
        <taxon>Gammaproteobacteria</taxon>
        <taxon>Alteromonadales</taxon>
        <taxon>Colwelliaceae</taxon>
        <taxon>Litorilituus</taxon>
    </lineage>
</organism>
<comment type="similarity">
    <text evidence="2 6">Belongs to the enoyl-CoA hydratase/isomerase family.</text>
</comment>
<dbReference type="PROSITE" id="PS00166">
    <property type="entry name" value="ENOYL_COA_HYDRATASE"/>
    <property type="match status" value="1"/>
</dbReference>
<keyword evidence="3" id="KW-0276">Fatty acid metabolism</keyword>
<dbReference type="NCBIfam" id="NF005699">
    <property type="entry name" value="PRK07509.1"/>
    <property type="match status" value="1"/>
</dbReference>
<protein>
    <submittedName>
        <fullName evidence="7">Crotonase/enoyl-CoA hydratase family protein</fullName>
    </submittedName>
</protein>
<sequence>MSNINFSNRVEISVIDKIAHVILTRGSKHNALDMKMFYGIRSAIRYLKKDKTIRAVVVSGQGDDFCSGLDVKAVMGSKTAPLKLLFKWLPWQSNLAQYVSTGWRDIPVPVIAVMHGRNWGGGLQIALGADFRIATPDASISIMEARWGLIPDMGGTLPLRELVRLDHVKELAMTGKIVTGEEALGYGLVTYVKDDAVKFAHELAESFMPLSPDAIGAAKRLYNKSWWGSAGLALLRESFYQIKVLMGKNARIKAHNQTHEKQKPFKSRMRW</sequence>
<dbReference type="InterPro" id="IPR029045">
    <property type="entry name" value="ClpP/crotonase-like_dom_sf"/>
</dbReference>
<accession>A0A502L711</accession>
<dbReference type="InterPro" id="IPR018376">
    <property type="entry name" value="Enoyl-CoA_hyd/isom_CS"/>
</dbReference>
<dbReference type="Pfam" id="PF00378">
    <property type="entry name" value="ECH_1"/>
    <property type="match status" value="1"/>
</dbReference>
<dbReference type="CDD" id="cd06558">
    <property type="entry name" value="crotonase-like"/>
    <property type="match status" value="1"/>
</dbReference>
<evidence type="ECO:0000313" key="8">
    <source>
        <dbReference type="Proteomes" id="UP000315303"/>
    </source>
</evidence>
<proteinExistence type="inferred from homology"/>
<dbReference type="InterPro" id="IPR001753">
    <property type="entry name" value="Enoyl-CoA_hydra/iso"/>
</dbReference>
<dbReference type="OrthoDB" id="4608673at2"/>
<dbReference type="InterPro" id="IPR045002">
    <property type="entry name" value="Ech1-like"/>
</dbReference>